<dbReference type="GO" id="GO:0032259">
    <property type="term" value="P:methylation"/>
    <property type="evidence" value="ECO:0007669"/>
    <property type="project" value="UniProtKB-KW"/>
</dbReference>
<sequence length="871" mass="97221">MKRIANTVFAIREDGGFDIDPQVEAGASRTPQQKPLKRPRALSIASTCTLKSEPPSPSDSEVQVVESPATRGSSSNPTPKHLNASTYTPICQSECEVQIIESPMTRNNSASLTRKRPRLINPKPTASHSKPKPGTSRPSDTQGDHLNQSKKPLPSLTAFDIDGFEEVKDENGIINVEDLEEKFEAQFYGAASQEQARAEPTPARNLPICLPQVVIETHTIHGMNLKKGKLVEFLNGGFLKIGKVIKNYQTGEIFLRGWRLERCARIGGQLPKKLNELCFVLEVELDDHRPVLEQSMVQVGLEGLVKIRYLVSTNYPFPELAFSRDNLPYEDSAENLEYIRDYERLVVRWKYVTFYDNAVEHSRTPIYPTNVRKKLLTGLAEEECTSGYFMDPEILRHNWRGDTKIGGAGRPQPSTTQRTQPVNVQPFECPTCGHTFKRSLELFEHYQNRHEQKSRQPQAQSAACQGQVRRRSIIEILDDDDDDKATRQHRQVDIEDVRVRLKSVLSIDGEEPPNNDIGRISGRYKRKADVDLTSPQISSSIQGFRRVSGSASQRKLNPAASAYTYGDAFCGAGGTTRGSVAAGLEVTWGLDFDKNAGKTWKANFSTATHYEMWAHDLVAQINASVDLFVDVLHLSPPCQVFSPVHTRAGKNDQQNFDSLFACDAIVDKARPRIITLEQTFGILHPKFSMAFNALIQTFTSYGYSIAYQIVEFHRYGLAQTRRRLIIVAACPGETLPEIPEYTHSASSSNGLKPFTSVRSILRKIPNQAPNHNVEAVDGRGKGEWDASGVIPTITCDGGGRGHPDGLRGFTYRELASLQSFPHHHVFHGSCIKKQIGNAVPPLIAEILFKAIIKHLRKADKAEQERHAKITK</sequence>
<protein>
    <recommendedName>
        <fullName evidence="1">DNA (cytosine-5-)-methyltransferase</fullName>
        <ecNumber evidence="1">2.1.1.37</ecNumber>
    </recommendedName>
</protein>
<evidence type="ECO:0000256" key="4">
    <source>
        <dbReference type="ARBA" id="ARBA00022691"/>
    </source>
</evidence>
<keyword evidence="2 6" id="KW-0489">Methyltransferase</keyword>
<dbReference type="SMART" id="SM00355">
    <property type="entry name" value="ZnF_C2H2"/>
    <property type="match status" value="1"/>
</dbReference>
<keyword evidence="4 6" id="KW-0949">S-adenosyl-L-methionine</keyword>
<evidence type="ECO:0000256" key="1">
    <source>
        <dbReference type="ARBA" id="ARBA00011975"/>
    </source>
</evidence>
<evidence type="ECO:0000313" key="10">
    <source>
        <dbReference type="Proteomes" id="UP000178912"/>
    </source>
</evidence>
<evidence type="ECO:0000256" key="3">
    <source>
        <dbReference type="ARBA" id="ARBA00022679"/>
    </source>
</evidence>
<dbReference type="PROSITE" id="PS51679">
    <property type="entry name" value="SAM_MT_C5"/>
    <property type="match status" value="1"/>
</dbReference>
<organism evidence="9 10">
    <name type="scientific">Rhynchosporium agropyri</name>
    <dbReference type="NCBI Taxonomy" id="914238"/>
    <lineage>
        <taxon>Eukaryota</taxon>
        <taxon>Fungi</taxon>
        <taxon>Dikarya</taxon>
        <taxon>Ascomycota</taxon>
        <taxon>Pezizomycotina</taxon>
        <taxon>Leotiomycetes</taxon>
        <taxon>Helotiales</taxon>
        <taxon>Ploettnerulaceae</taxon>
        <taxon>Rhynchosporium</taxon>
    </lineage>
</organism>
<dbReference type="GO" id="GO:0005634">
    <property type="term" value="C:nucleus"/>
    <property type="evidence" value="ECO:0007669"/>
    <property type="project" value="TreeGrafter"/>
</dbReference>
<dbReference type="Gene3D" id="3.90.120.10">
    <property type="entry name" value="DNA Methylase, subunit A, domain 2"/>
    <property type="match status" value="1"/>
</dbReference>
<dbReference type="Gene3D" id="3.40.50.150">
    <property type="entry name" value="Vaccinia Virus protein VP39"/>
    <property type="match status" value="1"/>
</dbReference>
<evidence type="ECO:0000256" key="5">
    <source>
        <dbReference type="PROSITE-ProRule" id="PRU00042"/>
    </source>
</evidence>
<dbReference type="InterPro" id="IPR013087">
    <property type="entry name" value="Znf_C2H2_type"/>
</dbReference>
<dbReference type="PROSITE" id="PS00028">
    <property type="entry name" value="ZINC_FINGER_C2H2_1"/>
    <property type="match status" value="1"/>
</dbReference>
<feature type="domain" description="C2H2-type" evidence="8">
    <location>
        <begin position="427"/>
        <end position="455"/>
    </location>
</feature>
<feature type="region of interest" description="Disordered" evidence="7">
    <location>
        <begin position="448"/>
        <end position="467"/>
    </location>
</feature>
<dbReference type="GO" id="GO:0003886">
    <property type="term" value="F:DNA (cytosine-5-)-methyltransferase activity"/>
    <property type="evidence" value="ECO:0007669"/>
    <property type="project" value="UniProtKB-EC"/>
</dbReference>
<dbReference type="InterPro" id="IPR029063">
    <property type="entry name" value="SAM-dependent_MTases_sf"/>
</dbReference>
<evidence type="ECO:0000256" key="2">
    <source>
        <dbReference type="ARBA" id="ARBA00022603"/>
    </source>
</evidence>
<evidence type="ECO:0000256" key="7">
    <source>
        <dbReference type="SAM" id="MobiDB-lite"/>
    </source>
</evidence>
<dbReference type="OrthoDB" id="414133at2759"/>
<gene>
    <name evidence="9" type="ORF">RAG0_05134</name>
</gene>
<dbReference type="EC" id="2.1.1.37" evidence="1"/>
<keyword evidence="10" id="KW-1185">Reference proteome</keyword>
<feature type="compositionally biased region" description="Polar residues" evidence="7">
    <location>
        <begin position="70"/>
        <end position="85"/>
    </location>
</feature>
<dbReference type="GO" id="GO:0044027">
    <property type="term" value="P:negative regulation of gene expression via chromosomal CpG island methylation"/>
    <property type="evidence" value="ECO:0007669"/>
    <property type="project" value="TreeGrafter"/>
</dbReference>
<dbReference type="InterPro" id="IPR050390">
    <property type="entry name" value="C5-Methyltransferase"/>
</dbReference>
<keyword evidence="5" id="KW-0479">Metal-binding</keyword>
<evidence type="ECO:0000259" key="8">
    <source>
        <dbReference type="PROSITE" id="PS50157"/>
    </source>
</evidence>
<feature type="region of interest" description="Disordered" evidence="7">
    <location>
        <begin position="106"/>
        <end position="155"/>
    </location>
</feature>
<dbReference type="AlphaFoldDB" id="A0A1E1KBW1"/>
<accession>A0A1E1KBW1</accession>
<dbReference type="GO" id="GO:0008270">
    <property type="term" value="F:zinc ion binding"/>
    <property type="evidence" value="ECO:0007669"/>
    <property type="project" value="UniProtKB-KW"/>
</dbReference>
<feature type="compositionally biased region" description="Polar residues" evidence="7">
    <location>
        <begin position="136"/>
        <end position="150"/>
    </location>
</feature>
<dbReference type="PRINTS" id="PR00105">
    <property type="entry name" value="C5METTRFRASE"/>
</dbReference>
<dbReference type="SUPFAM" id="SSF53335">
    <property type="entry name" value="S-adenosyl-L-methionine-dependent methyltransferases"/>
    <property type="match status" value="1"/>
</dbReference>
<feature type="region of interest" description="Disordered" evidence="7">
    <location>
        <begin position="18"/>
        <end position="85"/>
    </location>
</feature>
<reference evidence="10" key="1">
    <citation type="submission" date="2016-03" db="EMBL/GenBank/DDBJ databases">
        <authorList>
            <person name="Guldener U."/>
        </authorList>
    </citation>
    <scope>NUCLEOTIDE SEQUENCE [LARGE SCALE GENOMIC DNA]</scope>
    <source>
        <strain evidence="10">04CH-RAC-A.6.1</strain>
    </source>
</reference>
<dbReference type="GO" id="GO:0003677">
    <property type="term" value="F:DNA binding"/>
    <property type="evidence" value="ECO:0007669"/>
    <property type="project" value="TreeGrafter"/>
</dbReference>
<dbReference type="Pfam" id="PF00145">
    <property type="entry name" value="DNA_methylase"/>
    <property type="match status" value="1"/>
</dbReference>
<feature type="active site" evidence="6">
    <location>
        <position position="638"/>
    </location>
</feature>
<keyword evidence="3 6" id="KW-0808">Transferase</keyword>
<dbReference type="EMBL" id="FJUX01000022">
    <property type="protein sequence ID" value="CZS95533.1"/>
    <property type="molecule type" value="Genomic_DNA"/>
</dbReference>
<dbReference type="PROSITE" id="PS50157">
    <property type="entry name" value="ZINC_FINGER_C2H2_2"/>
    <property type="match status" value="1"/>
</dbReference>
<evidence type="ECO:0000313" key="9">
    <source>
        <dbReference type="EMBL" id="CZS95533.1"/>
    </source>
</evidence>
<dbReference type="PANTHER" id="PTHR10629:SF52">
    <property type="entry name" value="DNA (CYTOSINE-5)-METHYLTRANSFERASE 1"/>
    <property type="match status" value="1"/>
</dbReference>
<keyword evidence="5" id="KW-0862">Zinc</keyword>
<name>A0A1E1KBW1_9HELO</name>
<feature type="compositionally biased region" description="Polar residues" evidence="7">
    <location>
        <begin position="455"/>
        <end position="464"/>
    </location>
</feature>
<dbReference type="InterPro" id="IPR001525">
    <property type="entry name" value="C5_MeTfrase"/>
</dbReference>
<evidence type="ECO:0000256" key="6">
    <source>
        <dbReference type="PROSITE-ProRule" id="PRU01016"/>
    </source>
</evidence>
<proteinExistence type="inferred from homology"/>
<dbReference type="Proteomes" id="UP000178912">
    <property type="component" value="Unassembled WGS sequence"/>
</dbReference>
<dbReference type="PANTHER" id="PTHR10629">
    <property type="entry name" value="CYTOSINE-SPECIFIC METHYLTRANSFERASE"/>
    <property type="match status" value="1"/>
</dbReference>
<comment type="similarity">
    <text evidence="6">Belongs to the class I-like SAM-binding methyltransferase superfamily. C5-methyltransferase family.</text>
</comment>
<keyword evidence="5" id="KW-0863">Zinc-finger</keyword>